<protein>
    <submittedName>
        <fullName evidence="1">Uncharacterized protein</fullName>
    </submittedName>
</protein>
<comment type="caution">
    <text evidence="1">The sequence shown here is derived from an EMBL/GenBank/DDBJ whole genome shotgun (WGS) entry which is preliminary data.</text>
</comment>
<dbReference type="EMBL" id="JANBUJ010000967">
    <property type="protein sequence ID" value="KAJ2769302.1"/>
    <property type="molecule type" value="Genomic_DNA"/>
</dbReference>
<reference evidence="1" key="1">
    <citation type="submission" date="2022-07" db="EMBL/GenBank/DDBJ databases">
        <title>Phylogenomic reconstructions and comparative analyses of Kickxellomycotina fungi.</title>
        <authorList>
            <person name="Reynolds N.K."/>
            <person name="Stajich J.E."/>
            <person name="Barry K."/>
            <person name="Grigoriev I.V."/>
            <person name="Crous P."/>
            <person name="Smith M.E."/>
        </authorList>
    </citation>
    <scope>NUCLEOTIDE SEQUENCE</scope>
    <source>
        <strain evidence="1">CBS 109366</strain>
    </source>
</reference>
<name>A0ACC1JXB8_9FUNG</name>
<proteinExistence type="predicted"/>
<sequence>MKLLSLGCLVASAVVLLSDVRESHASPVGLPDVAQDVGQYAVDTVNNVLEVAHVRPKAATKPQPKSQPQQMLCLVNRERKKKGLRPVALHPVLMDTALEQSRYQAQVRQMTHKNPVYGNIGQRMSRRGFRLKVATENIASVPGGTPQQLFAVWCSDAAHYNNMLNRDVDYMGLANINGYWTQDFGARLGDTDKAKYFAVQQSC</sequence>
<dbReference type="Proteomes" id="UP001140234">
    <property type="component" value="Unassembled WGS sequence"/>
</dbReference>
<keyword evidence="2" id="KW-1185">Reference proteome</keyword>
<gene>
    <name evidence="1" type="ORF">IWQ57_003162</name>
</gene>
<evidence type="ECO:0000313" key="1">
    <source>
        <dbReference type="EMBL" id="KAJ2769302.1"/>
    </source>
</evidence>
<organism evidence="1 2">
    <name type="scientific">Coemansia nantahalensis</name>
    <dbReference type="NCBI Taxonomy" id="2789366"/>
    <lineage>
        <taxon>Eukaryota</taxon>
        <taxon>Fungi</taxon>
        <taxon>Fungi incertae sedis</taxon>
        <taxon>Zoopagomycota</taxon>
        <taxon>Kickxellomycotina</taxon>
        <taxon>Kickxellomycetes</taxon>
        <taxon>Kickxellales</taxon>
        <taxon>Kickxellaceae</taxon>
        <taxon>Coemansia</taxon>
    </lineage>
</organism>
<evidence type="ECO:0000313" key="2">
    <source>
        <dbReference type="Proteomes" id="UP001140234"/>
    </source>
</evidence>
<accession>A0ACC1JXB8</accession>